<keyword evidence="2" id="KW-0963">Cytoplasm</keyword>
<evidence type="ECO:0000259" key="3">
    <source>
        <dbReference type="Pfam" id="PF00582"/>
    </source>
</evidence>
<comment type="similarity">
    <text evidence="1 2">Belongs to the universal stress protein A family.</text>
</comment>
<comment type="subcellular location">
    <subcellularLocation>
        <location evidence="2">Cytoplasm</location>
    </subcellularLocation>
</comment>
<evidence type="ECO:0000256" key="2">
    <source>
        <dbReference type="PIRNR" id="PIRNR006276"/>
    </source>
</evidence>
<dbReference type="Pfam" id="PF00582">
    <property type="entry name" value="Usp"/>
    <property type="match status" value="1"/>
</dbReference>
<sequence>MFSRILLAYDGSALSKKALEYACRLAEDNRAKLEVVHVLHNPVAVIGEAIFNPSAEYEKAYINRTESMIEDLNRQLSGLPDARATMLIGNPVAAILDYAKEMSADIVIVGSRGLSEMQELFLGSVSHNIVQHASIPVLVVK</sequence>
<dbReference type="InterPro" id="IPR006015">
    <property type="entry name" value="Universal_stress_UspA"/>
</dbReference>
<dbReference type="Gene3D" id="3.40.50.620">
    <property type="entry name" value="HUPs"/>
    <property type="match status" value="1"/>
</dbReference>
<protein>
    <recommendedName>
        <fullName evidence="2">Universal stress protein</fullName>
    </recommendedName>
</protein>
<dbReference type="InterPro" id="IPR014729">
    <property type="entry name" value="Rossmann-like_a/b/a_fold"/>
</dbReference>
<dbReference type="EMBL" id="QMFB01000015">
    <property type="protein sequence ID" value="RAV18704.1"/>
    <property type="molecule type" value="Genomic_DNA"/>
</dbReference>
<dbReference type="RefSeq" id="WP_113033322.1">
    <property type="nucleotide sequence ID" value="NZ_QMFB01000015.1"/>
</dbReference>
<dbReference type="GO" id="GO:0005737">
    <property type="term" value="C:cytoplasm"/>
    <property type="evidence" value="ECO:0007669"/>
    <property type="project" value="UniProtKB-SubCell"/>
</dbReference>
<evidence type="ECO:0000256" key="1">
    <source>
        <dbReference type="ARBA" id="ARBA00008791"/>
    </source>
</evidence>
<dbReference type="PANTHER" id="PTHR46268">
    <property type="entry name" value="STRESS RESPONSE PROTEIN NHAX"/>
    <property type="match status" value="1"/>
</dbReference>
<evidence type="ECO:0000313" key="5">
    <source>
        <dbReference type="Proteomes" id="UP000250369"/>
    </source>
</evidence>
<proteinExistence type="inferred from homology"/>
<reference evidence="4 5" key="1">
    <citation type="journal article" date="2009" name="Int. J. Syst. Evol. Microbiol.">
        <title>Paenibacillus contaminans sp. nov., isolated from a contaminated laboratory plate.</title>
        <authorList>
            <person name="Chou J.H."/>
            <person name="Lee J.H."/>
            <person name="Lin M.C."/>
            <person name="Chang P.S."/>
            <person name="Arun A.B."/>
            <person name="Young C.C."/>
            <person name="Chen W.M."/>
        </authorList>
    </citation>
    <scope>NUCLEOTIDE SEQUENCE [LARGE SCALE GENOMIC DNA]</scope>
    <source>
        <strain evidence="4 5">CKOBP-6</strain>
    </source>
</reference>
<accession>A0A329MFP0</accession>
<gene>
    <name evidence="4" type="ORF">DQG23_23470</name>
</gene>
<dbReference type="OrthoDB" id="9777884at2"/>
<evidence type="ECO:0000313" key="4">
    <source>
        <dbReference type="EMBL" id="RAV18704.1"/>
    </source>
</evidence>
<feature type="domain" description="UspA" evidence="3">
    <location>
        <begin position="1"/>
        <end position="141"/>
    </location>
</feature>
<organism evidence="4 5">
    <name type="scientific">Paenibacillus contaminans</name>
    <dbReference type="NCBI Taxonomy" id="450362"/>
    <lineage>
        <taxon>Bacteria</taxon>
        <taxon>Bacillati</taxon>
        <taxon>Bacillota</taxon>
        <taxon>Bacilli</taxon>
        <taxon>Bacillales</taxon>
        <taxon>Paenibacillaceae</taxon>
        <taxon>Paenibacillus</taxon>
    </lineage>
</organism>
<dbReference type="PANTHER" id="PTHR46268:SF6">
    <property type="entry name" value="UNIVERSAL STRESS PROTEIN UP12"/>
    <property type="match status" value="1"/>
</dbReference>
<name>A0A329MFP0_9BACL</name>
<dbReference type="PRINTS" id="PR01438">
    <property type="entry name" value="UNVRSLSTRESS"/>
</dbReference>
<keyword evidence="5" id="KW-1185">Reference proteome</keyword>
<dbReference type="SUPFAM" id="SSF52402">
    <property type="entry name" value="Adenine nucleotide alpha hydrolases-like"/>
    <property type="match status" value="1"/>
</dbReference>
<dbReference type="AlphaFoldDB" id="A0A329MFP0"/>
<comment type="caution">
    <text evidence="4">The sequence shown here is derived from an EMBL/GenBank/DDBJ whole genome shotgun (WGS) entry which is preliminary data.</text>
</comment>
<dbReference type="Proteomes" id="UP000250369">
    <property type="component" value="Unassembled WGS sequence"/>
</dbReference>
<dbReference type="CDD" id="cd00293">
    <property type="entry name" value="USP-like"/>
    <property type="match status" value="1"/>
</dbReference>
<dbReference type="PIRSF" id="PIRSF006276">
    <property type="entry name" value="UspA"/>
    <property type="match status" value="1"/>
</dbReference>
<dbReference type="InterPro" id="IPR006016">
    <property type="entry name" value="UspA"/>
</dbReference>